<organism evidence="3 4">
    <name type="scientific">Leucobacter luti</name>
    <dbReference type="NCBI Taxonomy" id="340320"/>
    <lineage>
        <taxon>Bacteria</taxon>
        <taxon>Bacillati</taxon>
        <taxon>Actinomycetota</taxon>
        <taxon>Actinomycetes</taxon>
        <taxon>Micrococcales</taxon>
        <taxon>Microbacteriaceae</taxon>
        <taxon>Leucobacter</taxon>
    </lineage>
</organism>
<dbReference type="InterPro" id="IPR036390">
    <property type="entry name" value="WH_DNA-bd_sf"/>
</dbReference>
<sequence length="177" mass="18654">MSRHVPPLTGLDDDETRAGAWGALVLASHLFDAALQRHTRQAGGLSYGQFKILVLLSGAPDATLGLSELSETLRYSISRVSHAVTRLEGEGLLSRSSASGTRPAYQATLTPAGRKLVATVIASQQSALRDPVLDALDTDPDRTQARANAVIDLLEQILGGQTGKDPQSPTGASQRDS</sequence>
<dbReference type="Pfam" id="PF01047">
    <property type="entry name" value="MarR"/>
    <property type="match status" value="1"/>
</dbReference>
<dbReference type="Proteomes" id="UP000295601">
    <property type="component" value="Unassembled WGS sequence"/>
</dbReference>
<accession>A0A4R6RU33</accession>
<dbReference type="InterPro" id="IPR039422">
    <property type="entry name" value="MarR/SlyA-like"/>
</dbReference>
<dbReference type="Gene3D" id="1.10.10.10">
    <property type="entry name" value="Winged helix-like DNA-binding domain superfamily/Winged helix DNA-binding domain"/>
    <property type="match status" value="1"/>
</dbReference>
<dbReference type="InterPro" id="IPR000835">
    <property type="entry name" value="HTH_MarR-typ"/>
</dbReference>
<keyword evidence="4" id="KW-1185">Reference proteome</keyword>
<comment type="caution">
    <text evidence="3">The sequence shown here is derived from an EMBL/GenBank/DDBJ whole genome shotgun (WGS) entry which is preliminary data.</text>
</comment>
<feature type="region of interest" description="Disordered" evidence="1">
    <location>
        <begin position="158"/>
        <end position="177"/>
    </location>
</feature>
<dbReference type="RefSeq" id="WP_166644350.1">
    <property type="nucleotide sequence ID" value="NZ_SNYA01000007.1"/>
</dbReference>
<evidence type="ECO:0000313" key="4">
    <source>
        <dbReference type="Proteomes" id="UP000295601"/>
    </source>
</evidence>
<name>A0A4R6RU33_9MICO</name>
<gene>
    <name evidence="3" type="ORF">EDF62_2974</name>
</gene>
<evidence type="ECO:0000259" key="2">
    <source>
        <dbReference type="PROSITE" id="PS50995"/>
    </source>
</evidence>
<evidence type="ECO:0000313" key="3">
    <source>
        <dbReference type="EMBL" id="TDP90402.1"/>
    </source>
</evidence>
<protein>
    <submittedName>
        <fullName evidence="3">MarR family transcriptional regulator</fullName>
    </submittedName>
</protein>
<dbReference type="PANTHER" id="PTHR33164:SF99">
    <property type="entry name" value="MARR FAMILY REGULATORY PROTEIN"/>
    <property type="match status" value="1"/>
</dbReference>
<dbReference type="GO" id="GO:0003700">
    <property type="term" value="F:DNA-binding transcription factor activity"/>
    <property type="evidence" value="ECO:0007669"/>
    <property type="project" value="InterPro"/>
</dbReference>
<dbReference type="EMBL" id="SNYA01000007">
    <property type="protein sequence ID" value="TDP90402.1"/>
    <property type="molecule type" value="Genomic_DNA"/>
</dbReference>
<reference evidence="3 4" key="1">
    <citation type="submission" date="2019-03" db="EMBL/GenBank/DDBJ databases">
        <title>Genomic analyses of the natural microbiome of Caenorhabditis elegans.</title>
        <authorList>
            <person name="Samuel B."/>
        </authorList>
    </citation>
    <scope>NUCLEOTIDE SEQUENCE [LARGE SCALE GENOMIC DNA]</scope>
    <source>
        <strain evidence="3 4">JUb18</strain>
    </source>
</reference>
<proteinExistence type="predicted"/>
<dbReference type="PROSITE" id="PS50995">
    <property type="entry name" value="HTH_MARR_2"/>
    <property type="match status" value="1"/>
</dbReference>
<evidence type="ECO:0000256" key="1">
    <source>
        <dbReference type="SAM" id="MobiDB-lite"/>
    </source>
</evidence>
<dbReference type="SMART" id="SM00347">
    <property type="entry name" value="HTH_MARR"/>
    <property type="match status" value="1"/>
</dbReference>
<dbReference type="GO" id="GO:0006950">
    <property type="term" value="P:response to stress"/>
    <property type="evidence" value="ECO:0007669"/>
    <property type="project" value="TreeGrafter"/>
</dbReference>
<dbReference type="InterPro" id="IPR036388">
    <property type="entry name" value="WH-like_DNA-bd_sf"/>
</dbReference>
<dbReference type="SUPFAM" id="SSF46785">
    <property type="entry name" value="Winged helix' DNA-binding domain"/>
    <property type="match status" value="1"/>
</dbReference>
<feature type="compositionally biased region" description="Polar residues" evidence="1">
    <location>
        <begin position="164"/>
        <end position="177"/>
    </location>
</feature>
<feature type="domain" description="HTH marR-type" evidence="2">
    <location>
        <begin position="17"/>
        <end position="159"/>
    </location>
</feature>
<dbReference type="AlphaFoldDB" id="A0A4R6RU33"/>
<dbReference type="PANTHER" id="PTHR33164">
    <property type="entry name" value="TRANSCRIPTIONAL REGULATOR, MARR FAMILY"/>
    <property type="match status" value="1"/>
</dbReference>